<proteinExistence type="predicted"/>
<evidence type="ECO:0008006" key="3">
    <source>
        <dbReference type="Google" id="ProtNLM"/>
    </source>
</evidence>
<dbReference type="RefSeq" id="WP_381423876.1">
    <property type="nucleotide sequence ID" value="NZ_JBHSDH010000013.1"/>
</dbReference>
<keyword evidence="2" id="KW-1185">Reference proteome</keyword>
<dbReference type="Proteomes" id="UP001595887">
    <property type="component" value="Unassembled WGS sequence"/>
</dbReference>
<reference evidence="2" key="1">
    <citation type="journal article" date="2019" name="Int. J. Syst. Evol. Microbiol.">
        <title>The Global Catalogue of Microorganisms (GCM) 10K type strain sequencing project: providing services to taxonomists for standard genome sequencing and annotation.</title>
        <authorList>
            <consortium name="The Broad Institute Genomics Platform"/>
            <consortium name="The Broad Institute Genome Sequencing Center for Infectious Disease"/>
            <person name="Wu L."/>
            <person name="Ma J."/>
        </authorList>
    </citation>
    <scope>NUCLEOTIDE SEQUENCE [LARGE SCALE GENOMIC DNA]</scope>
    <source>
        <strain evidence="2">CECT 8531</strain>
    </source>
</reference>
<protein>
    <recommendedName>
        <fullName evidence="3">DUF1919 domain-containing protein</fullName>
    </recommendedName>
</protein>
<name>A0ABV8RIZ0_9SPHN</name>
<gene>
    <name evidence="1" type="ORF">ACFOWX_10540</name>
</gene>
<evidence type="ECO:0000313" key="1">
    <source>
        <dbReference type="EMBL" id="MFC4292850.1"/>
    </source>
</evidence>
<dbReference type="EMBL" id="JBHSDH010000013">
    <property type="protein sequence ID" value="MFC4292850.1"/>
    <property type="molecule type" value="Genomic_DNA"/>
</dbReference>
<sequence>MAISLITHSQDLVFEARVISATPSESVFDELEASIEALKEHIDSKPSTYYIALNVCVAGADNYPFLKKRGKKCTVDKYVPYNMFSSTFWDVMIKQRSSRKRLELFLKKVEDFSKYATRPGGMYYLNEHDDILFCQPLFFYLAMQHKRYIRHYCRMLRYWQFDGAGGWLDDDLIKIIERYGPRPSTFKIYWTAIMRLR</sequence>
<accession>A0ABV8RIZ0</accession>
<organism evidence="1 2">
    <name type="scientific">Sphingorhabdus arenilitoris</name>
    <dbReference type="NCBI Taxonomy" id="1490041"/>
    <lineage>
        <taxon>Bacteria</taxon>
        <taxon>Pseudomonadati</taxon>
        <taxon>Pseudomonadota</taxon>
        <taxon>Alphaproteobacteria</taxon>
        <taxon>Sphingomonadales</taxon>
        <taxon>Sphingomonadaceae</taxon>
        <taxon>Sphingorhabdus</taxon>
    </lineage>
</organism>
<comment type="caution">
    <text evidence="1">The sequence shown here is derived from an EMBL/GenBank/DDBJ whole genome shotgun (WGS) entry which is preliminary data.</text>
</comment>
<evidence type="ECO:0000313" key="2">
    <source>
        <dbReference type="Proteomes" id="UP001595887"/>
    </source>
</evidence>